<feature type="transmembrane region" description="Helical" evidence="1">
    <location>
        <begin position="279"/>
        <end position="298"/>
    </location>
</feature>
<dbReference type="InterPro" id="IPR007163">
    <property type="entry name" value="VCA0040-like"/>
</dbReference>
<keyword evidence="1" id="KW-1133">Transmembrane helix</keyword>
<dbReference type="AlphaFoldDB" id="A0A518CSG3"/>
<feature type="transmembrane region" description="Helical" evidence="1">
    <location>
        <begin position="233"/>
        <end position="251"/>
    </location>
</feature>
<sequence length="314" mass="34634">MKNDLLMVARGFLMGGADIIPGVSGGTIALIVGIYERLVKAISHFDLTLLGHLKRGDFAAAVEHVDLRFLATLFLGIGTGIVSLASLMHYLLEHQQQHTMAVFFGLILGSSLIVARLIPEKKAVHGICLLIGIVVAYGIVGLPMFDNPPEHDWYFFFCGVIAISAMILPGISGSFILLILGTYHTITGYLRAMLGGSIELTQLGSLGWFALGALVGLIGFSKILRWLLERYEMLVLATLCGFMLGSLRRIWPFQVDRTPEESEFKLKVFENTFPDLSAGSTWFSLLLMLVAFGAVILLDRTQRKYKKQEQIENL</sequence>
<name>A0A518CSG3_9PLAN</name>
<proteinExistence type="predicted"/>
<keyword evidence="1" id="KW-0812">Transmembrane</keyword>
<gene>
    <name evidence="2" type="ORF">Pla110_39260</name>
</gene>
<dbReference type="PANTHER" id="PTHR37308:SF1">
    <property type="entry name" value="POLYPRENYL-PHOSPHATE TRANSPORTER"/>
    <property type="match status" value="1"/>
</dbReference>
<dbReference type="PANTHER" id="PTHR37308">
    <property type="entry name" value="INTEGRAL MEMBRANE PROTEIN"/>
    <property type="match status" value="1"/>
</dbReference>
<accession>A0A518CSG3</accession>
<dbReference type="Pfam" id="PF04018">
    <property type="entry name" value="VCA0040-like"/>
    <property type="match status" value="1"/>
</dbReference>
<keyword evidence="3" id="KW-1185">Reference proteome</keyword>
<dbReference type="EMBL" id="CP036281">
    <property type="protein sequence ID" value="QDU82171.1"/>
    <property type="molecule type" value="Genomic_DNA"/>
</dbReference>
<keyword evidence="1" id="KW-0472">Membrane</keyword>
<dbReference type="OrthoDB" id="9793746at2"/>
<feature type="transmembrane region" description="Helical" evidence="1">
    <location>
        <begin position="99"/>
        <end position="118"/>
    </location>
</feature>
<feature type="transmembrane region" description="Helical" evidence="1">
    <location>
        <begin position="124"/>
        <end position="142"/>
    </location>
</feature>
<feature type="transmembrane region" description="Helical" evidence="1">
    <location>
        <begin position="200"/>
        <end position="221"/>
    </location>
</feature>
<protein>
    <recommendedName>
        <fullName evidence="4">DUF368 domain-containing protein</fullName>
    </recommendedName>
</protein>
<evidence type="ECO:0000313" key="2">
    <source>
        <dbReference type="EMBL" id="QDU82171.1"/>
    </source>
</evidence>
<feature type="transmembrane region" description="Helical" evidence="1">
    <location>
        <begin position="69"/>
        <end position="92"/>
    </location>
</feature>
<evidence type="ECO:0000256" key="1">
    <source>
        <dbReference type="SAM" id="Phobius"/>
    </source>
</evidence>
<feature type="transmembrane region" description="Helical" evidence="1">
    <location>
        <begin position="154"/>
        <end position="180"/>
    </location>
</feature>
<feature type="transmembrane region" description="Helical" evidence="1">
    <location>
        <begin position="12"/>
        <end position="35"/>
    </location>
</feature>
<organism evidence="2 3">
    <name type="scientific">Polystyrenella longa</name>
    <dbReference type="NCBI Taxonomy" id="2528007"/>
    <lineage>
        <taxon>Bacteria</taxon>
        <taxon>Pseudomonadati</taxon>
        <taxon>Planctomycetota</taxon>
        <taxon>Planctomycetia</taxon>
        <taxon>Planctomycetales</taxon>
        <taxon>Planctomycetaceae</taxon>
        <taxon>Polystyrenella</taxon>
    </lineage>
</organism>
<reference evidence="2 3" key="1">
    <citation type="submission" date="2019-02" db="EMBL/GenBank/DDBJ databases">
        <title>Deep-cultivation of Planctomycetes and their phenomic and genomic characterization uncovers novel biology.</title>
        <authorList>
            <person name="Wiegand S."/>
            <person name="Jogler M."/>
            <person name="Boedeker C."/>
            <person name="Pinto D."/>
            <person name="Vollmers J."/>
            <person name="Rivas-Marin E."/>
            <person name="Kohn T."/>
            <person name="Peeters S.H."/>
            <person name="Heuer A."/>
            <person name="Rast P."/>
            <person name="Oberbeckmann S."/>
            <person name="Bunk B."/>
            <person name="Jeske O."/>
            <person name="Meyerdierks A."/>
            <person name="Storesund J.E."/>
            <person name="Kallscheuer N."/>
            <person name="Luecker S."/>
            <person name="Lage O.M."/>
            <person name="Pohl T."/>
            <person name="Merkel B.J."/>
            <person name="Hornburger P."/>
            <person name="Mueller R.-W."/>
            <person name="Bruemmer F."/>
            <person name="Labrenz M."/>
            <person name="Spormann A.M."/>
            <person name="Op den Camp H."/>
            <person name="Overmann J."/>
            <person name="Amann R."/>
            <person name="Jetten M.S.M."/>
            <person name="Mascher T."/>
            <person name="Medema M.H."/>
            <person name="Devos D.P."/>
            <person name="Kaster A.-K."/>
            <person name="Ovreas L."/>
            <person name="Rohde M."/>
            <person name="Galperin M.Y."/>
            <person name="Jogler C."/>
        </authorList>
    </citation>
    <scope>NUCLEOTIDE SEQUENCE [LARGE SCALE GENOMIC DNA]</scope>
    <source>
        <strain evidence="2 3">Pla110</strain>
    </source>
</reference>
<dbReference type="RefSeq" id="WP_144998122.1">
    <property type="nucleotide sequence ID" value="NZ_CP036281.1"/>
</dbReference>
<evidence type="ECO:0000313" key="3">
    <source>
        <dbReference type="Proteomes" id="UP000317178"/>
    </source>
</evidence>
<dbReference type="KEGG" id="plon:Pla110_39260"/>
<evidence type="ECO:0008006" key="4">
    <source>
        <dbReference type="Google" id="ProtNLM"/>
    </source>
</evidence>
<dbReference type="Proteomes" id="UP000317178">
    <property type="component" value="Chromosome"/>
</dbReference>